<dbReference type="SUPFAM" id="SSF81296">
    <property type="entry name" value="E set domains"/>
    <property type="match status" value="1"/>
</dbReference>
<dbReference type="InterPro" id="IPR006311">
    <property type="entry name" value="TAT_signal"/>
</dbReference>
<dbReference type="PANTHER" id="PTHR19372">
    <property type="entry name" value="SULFITE REDUCTASE"/>
    <property type="match status" value="1"/>
</dbReference>
<comment type="caution">
    <text evidence="3">The sequence shown here is derived from an EMBL/GenBank/DDBJ whole genome shotgun (WGS) entry which is preliminary data.</text>
</comment>
<gene>
    <name evidence="3" type="ORF">LCGC14_1146040</name>
</gene>
<evidence type="ECO:0000259" key="1">
    <source>
        <dbReference type="Pfam" id="PF00174"/>
    </source>
</evidence>
<protein>
    <recommendedName>
        <fullName evidence="4">Oxidoreductase molybdopterin-binding domain-containing protein</fullName>
    </recommendedName>
</protein>
<dbReference type="GO" id="GO:0030151">
    <property type="term" value="F:molybdenum ion binding"/>
    <property type="evidence" value="ECO:0007669"/>
    <property type="project" value="InterPro"/>
</dbReference>
<dbReference type="AlphaFoldDB" id="A0A0F9MK06"/>
<feature type="domain" description="Moybdenum cofactor oxidoreductase dimerisation" evidence="2">
    <location>
        <begin position="280"/>
        <end position="373"/>
    </location>
</feature>
<dbReference type="GO" id="GO:0006790">
    <property type="term" value="P:sulfur compound metabolic process"/>
    <property type="evidence" value="ECO:0007669"/>
    <property type="project" value="TreeGrafter"/>
</dbReference>
<dbReference type="PROSITE" id="PS51318">
    <property type="entry name" value="TAT"/>
    <property type="match status" value="1"/>
</dbReference>
<accession>A0A0F9MK06</accession>
<dbReference type="InterPro" id="IPR000572">
    <property type="entry name" value="OxRdtase_Mopterin-bd_dom"/>
</dbReference>
<sequence length="397" mass="43148">MSRIINRRQLLQTGLQGATALGVSGFILPAMAEDILVGPAIRDAERLVALPGKVPLIQVYDRPPVYETPTPLLIGKQNYPLTDREAYYVRWREALIPEIEPDELVLEIGGDAAVNPRSFTLAELRETFSETSIATVGACKGQARGVVHKPVLGGVSWGKGDVSAAKWTGIPVRDVLEAVGVRDNAAQVAFKAAGMTIAASAPEYWRVQGIDEMMRPEPLLAYGMNDGDIPLWNGAPLRLVNPGEYSPEWVKQVVRIEIRSQPIDNLWAGPKVGGPDPVRITSFVCTPADGTLLQVGSETELTGVAYDSGIGIAKVEVSIDEGASWEPATMEKSYGKYVWRVWHHRVTPRKKGLLRILTRATGVDGETQPMAMTEADIKSNGRRINAVAGYATYLEIA</sequence>
<evidence type="ECO:0000313" key="3">
    <source>
        <dbReference type="EMBL" id="KKM99616.1"/>
    </source>
</evidence>
<dbReference type="EMBL" id="LAZR01005476">
    <property type="protein sequence ID" value="KKM99616.1"/>
    <property type="molecule type" value="Genomic_DNA"/>
</dbReference>
<dbReference type="Pfam" id="PF03404">
    <property type="entry name" value="Mo-co_dimer"/>
    <property type="match status" value="1"/>
</dbReference>
<dbReference type="GO" id="GO:0043546">
    <property type="term" value="F:molybdopterin cofactor binding"/>
    <property type="evidence" value="ECO:0007669"/>
    <property type="project" value="TreeGrafter"/>
</dbReference>
<name>A0A0F9MK06_9ZZZZ</name>
<organism evidence="3">
    <name type="scientific">marine sediment metagenome</name>
    <dbReference type="NCBI Taxonomy" id="412755"/>
    <lineage>
        <taxon>unclassified sequences</taxon>
        <taxon>metagenomes</taxon>
        <taxon>ecological metagenomes</taxon>
    </lineage>
</organism>
<feature type="domain" description="Oxidoreductase molybdopterin-binding" evidence="1">
    <location>
        <begin position="96"/>
        <end position="267"/>
    </location>
</feature>
<dbReference type="Pfam" id="PF00174">
    <property type="entry name" value="Oxidored_molyb"/>
    <property type="match status" value="1"/>
</dbReference>
<dbReference type="InterPro" id="IPR036374">
    <property type="entry name" value="OxRdtase_Mopterin-bd_sf"/>
</dbReference>
<reference evidence="3" key="1">
    <citation type="journal article" date="2015" name="Nature">
        <title>Complex archaea that bridge the gap between prokaryotes and eukaryotes.</title>
        <authorList>
            <person name="Spang A."/>
            <person name="Saw J.H."/>
            <person name="Jorgensen S.L."/>
            <person name="Zaremba-Niedzwiedzka K."/>
            <person name="Martijn J."/>
            <person name="Lind A.E."/>
            <person name="van Eijk R."/>
            <person name="Schleper C."/>
            <person name="Guy L."/>
            <person name="Ettema T.J."/>
        </authorList>
    </citation>
    <scope>NUCLEOTIDE SEQUENCE</scope>
</reference>
<dbReference type="GO" id="GO:0008482">
    <property type="term" value="F:sulfite oxidase activity"/>
    <property type="evidence" value="ECO:0007669"/>
    <property type="project" value="TreeGrafter"/>
</dbReference>
<dbReference type="InterPro" id="IPR005066">
    <property type="entry name" value="MoCF_OxRdtse_dimer"/>
</dbReference>
<dbReference type="SUPFAM" id="SSF56524">
    <property type="entry name" value="Oxidoreductase molybdopterin-binding domain"/>
    <property type="match status" value="1"/>
</dbReference>
<evidence type="ECO:0008006" key="4">
    <source>
        <dbReference type="Google" id="ProtNLM"/>
    </source>
</evidence>
<dbReference type="InterPro" id="IPR014756">
    <property type="entry name" value="Ig_E-set"/>
</dbReference>
<dbReference type="GO" id="GO:0020037">
    <property type="term" value="F:heme binding"/>
    <property type="evidence" value="ECO:0007669"/>
    <property type="project" value="TreeGrafter"/>
</dbReference>
<dbReference type="Gene3D" id="2.60.40.650">
    <property type="match status" value="1"/>
</dbReference>
<dbReference type="Gene3D" id="3.90.420.10">
    <property type="entry name" value="Oxidoreductase, molybdopterin-binding domain"/>
    <property type="match status" value="1"/>
</dbReference>
<dbReference type="PANTHER" id="PTHR19372:SF7">
    <property type="entry name" value="SULFITE OXIDASE, MITOCHONDRIAL"/>
    <property type="match status" value="1"/>
</dbReference>
<proteinExistence type="predicted"/>
<evidence type="ECO:0000259" key="2">
    <source>
        <dbReference type="Pfam" id="PF03404"/>
    </source>
</evidence>